<name>A0ABZ0W366_9BACT</name>
<accession>A0ABZ0W366</accession>
<reference evidence="2 3" key="1">
    <citation type="submission" date="2023-12" db="EMBL/GenBank/DDBJ databases">
        <title>Genome sequencing and assembly of bacterial species from a model synthetic community.</title>
        <authorList>
            <person name="Hogle S.L."/>
        </authorList>
    </citation>
    <scope>NUCLEOTIDE SEQUENCE [LARGE SCALE GENOMIC DNA]</scope>
    <source>
        <strain evidence="2 3">HAMBI_3031</strain>
    </source>
</reference>
<protein>
    <submittedName>
        <fullName evidence="2">DUF2271 domain-containing protein</fullName>
    </submittedName>
</protein>
<evidence type="ECO:0000313" key="3">
    <source>
        <dbReference type="Proteomes" id="UP001325680"/>
    </source>
</evidence>
<keyword evidence="1" id="KW-0732">Signal</keyword>
<sequence length="159" mass="17705">MKLIIKSLIAFSLFFISSAGMAQTSSYKCMIQMNSYQGEKAYVIISLINRKGEYEKTLRVLGPDKQWFNTLKEWYKFQTKSKEKISAVTGASIGGGDRAVVTLAIDSKKLNAGYTLRFESAVEEKLYHTKDAEVPLTTAGLAAKTDGKGYIRYVRFSGS</sequence>
<evidence type="ECO:0000313" key="2">
    <source>
        <dbReference type="EMBL" id="WQD36989.1"/>
    </source>
</evidence>
<dbReference type="EMBL" id="CP139960">
    <property type="protein sequence ID" value="WQD36989.1"/>
    <property type="molecule type" value="Genomic_DNA"/>
</dbReference>
<keyword evidence="3" id="KW-1185">Reference proteome</keyword>
<feature type="signal peptide" evidence="1">
    <location>
        <begin position="1"/>
        <end position="22"/>
    </location>
</feature>
<dbReference type="RefSeq" id="WP_114791914.1">
    <property type="nucleotide sequence ID" value="NZ_CP139960.1"/>
</dbReference>
<evidence type="ECO:0000256" key="1">
    <source>
        <dbReference type="SAM" id="SignalP"/>
    </source>
</evidence>
<dbReference type="Proteomes" id="UP001325680">
    <property type="component" value="Chromosome"/>
</dbReference>
<feature type="chain" id="PRO_5046802477" evidence="1">
    <location>
        <begin position="23"/>
        <end position="159"/>
    </location>
</feature>
<dbReference type="InterPro" id="IPR014469">
    <property type="entry name" value="DUF2271"/>
</dbReference>
<organism evidence="2 3">
    <name type="scientific">Niabella yanshanensis</name>
    <dbReference type="NCBI Taxonomy" id="577386"/>
    <lineage>
        <taxon>Bacteria</taxon>
        <taxon>Pseudomonadati</taxon>
        <taxon>Bacteroidota</taxon>
        <taxon>Chitinophagia</taxon>
        <taxon>Chitinophagales</taxon>
        <taxon>Chitinophagaceae</taxon>
        <taxon>Niabella</taxon>
    </lineage>
</organism>
<gene>
    <name evidence="2" type="ORF">U0035_15050</name>
</gene>
<proteinExistence type="predicted"/>
<dbReference type="Pfam" id="PF10029">
    <property type="entry name" value="DUF2271"/>
    <property type="match status" value="1"/>
</dbReference>